<sequence length="262" mass="27893">MRPKRLIVGSAAAIGGLLAFLAVMANAPQPPRAQGTAAETGQVKLEEVLVAARDLKPGERLAAADVRWQAMLADGIPSGALRRKDRPDAPKTMVNATARQFLTKGDIVTTARIAPLEAGFLASNLREGMRAVAVAIDARGGRSVGGFIFPQDRVDVILARPDVRGARPDLTARTLMSGIRVLAVGQQLSENIGQKVITGETATLEVTPAQAEELIAVMRTGDANLWLTLRPVNEPLVVEQEEARLAATKALTIVRYGQARDQ</sequence>
<dbReference type="InterPro" id="IPR031571">
    <property type="entry name" value="RcpC_dom"/>
</dbReference>
<reference evidence="3 4" key="1">
    <citation type="submission" date="2019-03" db="EMBL/GenBank/DDBJ databases">
        <title>Genomic Encyclopedia of Type Strains, Phase IV (KMG-IV): sequencing the most valuable type-strain genomes for metagenomic binning, comparative biology and taxonomic classification.</title>
        <authorList>
            <person name="Goeker M."/>
        </authorList>
    </citation>
    <scope>NUCLEOTIDE SEQUENCE [LARGE SCALE GENOMIC DNA]</scope>
    <source>
        <strain evidence="3 4">DSM 9035</strain>
    </source>
</reference>
<feature type="signal peptide" evidence="1">
    <location>
        <begin position="1"/>
        <end position="25"/>
    </location>
</feature>
<name>A0A4V2UYH6_9HYPH</name>
<dbReference type="CDD" id="cd11614">
    <property type="entry name" value="SAF_CpaB_FlgA_like"/>
    <property type="match status" value="1"/>
</dbReference>
<dbReference type="InterPro" id="IPR017592">
    <property type="entry name" value="Pilus_assmbl_Flp-typ_CpaB"/>
</dbReference>
<dbReference type="AlphaFoldDB" id="A0A4V2UYH6"/>
<organism evidence="3 4">
    <name type="scientific">Aquabacter spiritensis</name>
    <dbReference type="NCBI Taxonomy" id="933073"/>
    <lineage>
        <taxon>Bacteria</taxon>
        <taxon>Pseudomonadati</taxon>
        <taxon>Pseudomonadota</taxon>
        <taxon>Alphaproteobacteria</taxon>
        <taxon>Hyphomicrobiales</taxon>
        <taxon>Xanthobacteraceae</taxon>
        <taxon>Aquabacter</taxon>
    </lineage>
</organism>
<dbReference type="InterPro" id="IPR013974">
    <property type="entry name" value="SAF"/>
</dbReference>
<feature type="chain" id="PRO_5020315114" evidence="1">
    <location>
        <begin position="26"/>
        <end position="262"/>
    </location>
</feature>
<accession>A0A4V2UYH6</accession>
<dbReference type="SMART" id="SM00858">
    <property type="entry name" value="SAF"/>
    <property type="match status" value="1"/>
</dbReference>
<evidence type="ECO:0000256" key="1">
    <source>
        <dbReference type="SAM" id="SignalP"/>
    </source>
</evidence>
<dbReference type="NCBIfam" id="TIGR03177">
    <property type="entry name" value="pilus_cpaB"/>
    <property type="match status" value="1"/>
</dbReference>
<dbReference type="Proteomes" id="UP000294664">
    <property type="component" value="Unassembled WGS sequence"/>
</dbReference>
<dbReference type="RefSeq" id="WP_165933583.1">
    <property type="nucleotide sequence ID" value="NZ_SMAI01000001.1"/>
</dbReference>
<proteinExistence type="predicted"/>
<evidence type="ECO:0000313" key="4">
    <source>
        <dbReference type="Proteomes" id="UP000294664"/>
    </source>
</evidence>
<keyword evidence="1" id="KW-0732">Signal</keyword>
<comment type="caution">
    <text evidence="3">The sequence shown here is derived from an EMBL/GenBank/DDBJ whole genome shotgun (WGS) entry which is preliminary data.</text>
</comment>
<protein>
    <submittedName>
        <fullName evidence="3">Pilus assembly protein CpaB</fullName>
    </submittedName>
</protein>
<evidence type="ECO:0000313" key="3">
    <source>
        <dbReference type="EMBL" id="TCT07508.1"/>
    </source>
</evidence>
<gene>
    <name evidence="3" type="ORF">EDC64_10125</name>
</gene>
<dbReference type="Pfam" id="PF16976">
    <property type="entry name" value="RcpC"/>
    <property type="match status" value="1"/>
</dbReference>
<feature type="domain" description="SAF" evidence="2">
    <location>
        <begin position="46"/>
        <end position="114"/>
    </location>
</feature>
<dbReference type="Pfam" id="PF08666">
    <property type="entry name" value="SAF"/>
    <property type="match status" value="1"/>
</dbReference>
<evidence type="ECO:0000259" key="2">
    <source>
        <dbReference type="SMART" id="SM00858"/>
    </source>
</evidence>
<dbReference type="EMBL" id="SMAI01000001">
    <property type="protein sequence ID" value="TCT07508.1"/>
    <property type="molecule type" value="Genomic_DNA"/>
</dbReference>
<keyword evidence="4" id="KW-1185">Reference proteome</keyword>